<comment type="subcellular location">
    <subcellularLocation>
        <location evidence="3">Cytoplasm</location>
    </subcellularLocation>
    <subcellularLocation>
        <location evidence="2">Nucleus</location>
    </subcellularLocation>
</comment>
<dbReference type="PANTHER" id="PTHR41391">
    <property type="entry name" value="RESTRICTION OF TELOMERE CAPPING PROTEIN 4"/>
    <property type="match status" value="1"/>
</dbReference>
<evidence type="ECO:0000256" key="2">
    <source>
        <dbReference type="ARBA" id="ARBA00004123"/>
    </source>
</evidence>
<dbReference type="EMBL" id="BLAL01000206">
    <property type="protein sequence ID" value="GES91565.1"/>
    <property type="molecule type" value="Genomic_DNA"/>
</dbReference>
<organism evidence="9 10">
    <name type="scientific">Rhizophagus clarus</name>
    <dbReference type="NCBI Taxonomy" id="94130"/>
    <lineage>
        <taxon>Eukaryota</taxon>
        <taxon>Fungi</taxon>
        <taxon>Fungi incertae sedis</taxon>
        <taxon>Mucoromycota</taxon>
        <taxon>Glomeromycotina</taxon>
        <taxon>Glomeromycetes</taxon>
        <taxon>Glomerales</taxon>
        <taxon>Glomeraceae</taxon>
        <taxon>Rhizophagus</taxon>
    </lineage>
</organism>
<dbReference type="Pfam" id="PF14474">
    <property type="entry name" value="RTC4"/>
    <property type="match status" value="1"/>
</dbReference>
<dbReference type="InterPro" id="IPR028094">
    <property type="entry name" value="RTC4_C"/>
</dbReference>
<evidence type="ECO:0000256" key="3">
    <source>
        <dbReference type="ARBA" id="ARBA00004496"/>
    </source>
</evidence>
<name>A0A8H3QSV6_9GLOM</name>
<dbReference type="GO" id="GO:0005634">
    <property type="term" value="C:nucleus"/>
    <property type="evidence" value="ECO:0007669"/>
    <property type="project" value="UniProtKB-SubCell"/>
</dbReference>
<comment type="similarity">
    <text evidence="4">Belongs to the RTC4 family.</text>
</comment>
<keyword evidence="6" id="KW-0963">Cytoplasm</keyword>
<evidence type="ECO:0000256" key="4">
    <source>
        <dbReference type="ARBA" id="ARBA00009461"/>
    </source>
</evidence>
<feature type="domain" description="Restriction of telomere capping protein 4 C-terminal" evidence="8">
    <location>
        <begin position="360"/>
        <end position="482"/>
    </location>
</feature>
<dbReference type="InterPro" id="IPR039024">
    <property type="entry name" value="RTC4"/>
</dbReference>
<evidence type="ECO:0000313" key="10">
    <source>
        <dbReference type="Proteomes" id="UP000615446"/>
    </source>
</evidence>
<dbReference type="Proteomes" id="UP000615446">
    <property type="component" value="Unassembled WGS sequence"/>
</dbReference>
<evidence type="ECO:0000256" key="1">
    <source>
        <dbReference type="ARBA" id="ARBA00002738"/>
    </source>
</evidence>
<proteinExistence type="inferred from homology"/>
<evidence type="ECO:0000256" key="5">
    <source>
        <dbReference type="ARBA" id="ARBA00015162"/>
    </source>
</evidence>
<evidence type="ECO:0000256" key="6">
    <source>
        <dbReference type="ARBA" id="ARBA00022490"/>
    </source>
</evidence>
<dbReference type="OrthoDB" id="128308at2759"/>
<evidence type="ECO:0000313" key="9">
    <source>
        <dbReference type="EMBL" id="GES91565.1"/>
    </source>
</evidence>
<sequence>MLISDADNCNIDVDLLKSSNVALRSANLWYLKECWPDAIMSEIKNSFERKLHSHQPKVSSDPYFKNKLIAFSHWKNWNKMYQHGILLQILLKTFQHDSKVLHVWISCLRSIMAQTGTDATLNDNMPIQYQQPPKNLLPIFHLYQSNELSWCTNNAKNSLSRFRFFQCCTSIMATLKTVLRLVGWCLSRTFNRFVFNDKLFCRKCRKCFAIRIKEPLNQINSNSSKIQGKAIKKFKRNNKENTREFRMPSPIRFTEYNFNEIEIEFLTLEELELIDLDHVDKTKDHCPFCEMILPNLMSDRLRIAFENSKKGKLAPMEFCYTHYAELLVVPDGVVKNYPLNINFDELPNRIRNFKDNLEEIIEGTARSYYRNLAMRYYKKHGPRKSATSMGLYGRFKELRPGYYGTKGNLMISDVLIKLFLNTGILTHAKTYPLKPMNYLSDVLVPETAMRLILEDTGGNGSLEDAREIMVSSGDFGDWVHNDGTV</sequence>
<accession>A0A8H3QSV6</accession>
<dbReference type="AlphaFoldDB" id="A0A8H3QSV6"/>
<comment type="function">
    <text evidence="1">May be involved in a process influencing telomere capping.</text>
</comment>
<reference evidence="9" key="1">
    <citation type="submission" date="2019-10" db="EMBL/GenBank/DDBJ databases">
        <title>Conservation and host-specific expression of non-tandemly repeated heterogenous ribosome RNA gene in arbuscular mycorrhizal fungi.</title>
        <authorList>
            <person name="Maeda T."/>
            <person name="Kobayashi Y."/>
            <person name="Nakagawa T."/>
            <person name="Ezawa T."/>
            <person name="Yamaguchi K."/>
            <person name="Bino T."/>
            <person name="Nishimoto Y."/>
            <person name="Shigenobu S."/>
            <person name="Kawaguchi M."/>
        </authorList>
    </citation>
    <scope>NUCLEOTIDE SEQUENCE</scope>
    <source>
        <strain evidence="9">HR1</strain>
    </source>
</reference>
<dbReference type="SMART" id="SM01312">
    <property type="entry name" value="RTC4"/>
    <property type="match status" value="1"/>
</dbReference>
<evidence type="ECO:0000256" key="7">
    <source>
        <dbReference type="ARBA" id="ARBA00023242"/>
    </source>
</evidence>
<dbReference type="PANTHER" id="PTHR41391:SF1">
    <property type="entry name" value="RESTRICTION OF TELOMERE CAPPING PROTEIN 4"/>
    <property type="match status" value="1"/>
</dbReference>
<dbReference type="GO" id="GO:0005737">
    <property type="term" value="C:cytoplasm"/>
    <property type="evidence" value="ECO:0007669"/>
    <property type="project" value="UniProtKB-SubCell"/>
</dbReference>
<gene>
    <name evidence="9" type="ORF">RCL2_001837200</name>
</gene>
<comment type="caution">
    <text evidence="9">The sequence shown here is derived from an EMBL/GenBank/DDBJ whole genome shotgun (WGS) entry which is preliminary data.</text>
</comment>
<protein>
    <recommendedName>
        <fullName evidence="5">Restriction of telomere capping protein 4</fullName>
    </recommendedName>
</protein>
<evidence type="ECO:0000259" key="8">
    <source>
        <dbReference type="SMART" id="SM01312"/>
    </source>
</evidence>
<keyword evidence="7" id="KW-0539">Nucleus</keyword>